<evidence type="ECO:0000313" key="1">
    <source>
        <dbReference type="EMBL" id="QYA42419.1"/>
    </source>
</evidence>
<dbReference type="Proteomes" id="UP000826802">
    <property type="component" value="Chromosome"/>
</dbReference>
<dbReference type="EMBL" id="CP079981">
    <property type="protein sequence ID" value="QYA42419.1"/>
    <property type="molecule type" value="Genomic_DNA"/>
</dbReference>
<proteinExistence type="predicted"/>
<reference evidence="1 2" key="1">
    <citation type="submission" date="2021-07" db="EMBL/GenBank/DDBJ databases">
        <title>Prevalence and characterization of methicillin-resistant Macrococcus spp. in food producing animals and meat in Switzerland in 2019.</title>
        <authorList>
            <person name="Keller J.E."/>
            <person name="Schwendener S."/>
            <person name="Neuenschwander J."/>
            <person name="Overesch G."/>
            <person name="Perreten V."/>
        </authorList>
    </citation>
    <scope>NUCLEOTIDE SEQUENCE [LARGE SCALE GENOMIC DNA]</scope>
    <source>
        <strain evidence="1 2">19Msa0936</strain>
    </source>
</reference>
<organism evidence="1 2">
    <name type="scientific">Macrococcoides bohemicum</name>
    <dbReference type="NCBI Taxonomy" id="1903056"/>
    <lineage>
        <taxon>Bacteria</taxon>
        <taxon>Bacillati</taxon>
        <taxon>Bacillota</taxon>
        <taxon>Bacilli</taxon>
        <taxon>Bacillales</taxon>
        <taxon>Staphylococcaceae</taxon>
        <taxon>Macrococcoides</taxon>
    </lineage>
</organism>
<dbReference type="RefSeq" id="WP_219503188.1">
    <property type="nucleotide sequence ID" value="NZ_CP079981.1"/>
</dbReference>
<keyword evidence="2" id="KW-1185">Reference proteome</keyword>
<sequence length="294" mass="35185">MNRAQRLLILYNRLIKNRYINKEEIAYEFGVNPRTVQRDIDEIRTYLSDSNEHLYRQEIIYNHSLNAYSISNHQSHRDSYPLRMILTKLYSLSPVMHEKIYDTLKTIITENYNHDMNELVRLLKQFTVIDSESDYKIISQIQNAILQKNTINIVTIHDVITNTTPLEIYYKHSDFFLAYINKREETSIRISSIQSIQVEKRQDKHEDNISTFEMTKEVWHTLKDIYDVSLIESITDTTIIVSFNMTRKNVFEVLLMHSPHIRLVNSHYSNDFYSHLLRLNQVYFTQKIHKDDTE</sequence>
<name>A0AAJ4TWR1_9STAP</name>
<accession>A0AAJ4TWR1</accession>
<gene>
    <name evidence="1" type="ORF">KYI11_00220</name>
</gene>
<dbReference type="AlphaFoldDB" id="A0AAJ4TWR1"/>
<protein>
    <submittedName>
        <fullName evidence="1">HTH domain-containing protein</fullName>
    </submittedName>
</protein>
<evidence type="ECO:0000313" key="2">
    <source>
        <dbReference type="Proteomes" id="UP000826802"/>
    </source>
</evidence>